<keyword evidence="2" id="KW-1185">Reference proteome</keyword>
<evidence type="ECO:0000313" key="1">
    <source>
        <dbReference type="EMBL" id="WGV16603.1"/>
    </source>
</evidence>
<dbReference type="RefSeq" id="WP_281467119.1">
    <property type="nucleotide sequence ID" value="NZ_CP124535.1"/>
</dbReference>
<sequence>MPAAAGPTPFIAVLDTMNLPELEDRAKARILILRETPHEHLSRFHPHHCPWTRILIANPADHWVPQMPDGTSQGLVSVGWIYRNTEMPAPPARRRALLLIATGGGGTAQTSAEIYDRIGTLLSQLRAACPVPFDAVQAIGPRAKAFGQVSGIDGTIDPGGNLNQHFMTADAVISTAGYNSVLELATTSTPAHLIAIPRSIDNQNDRVAHWAPHLSPNGTIHPTNGLWLAKVLQHRLRRPPVILGPSGEDQAAQAILATG</sequence>
<protein>
    <recommendedName>
        <fullName evidence="3">Glycosyl transferase family 28 C-terminal domain-containing protein</fullName>
    </recommendedName>
</protein>
<organism evidence="1 2">
    <name type="scientific">Fuscovulum ytuae</name>
    <dbReference type="NCBI Taxonomy" id="3042299"/>
    <lineage>
        <taxon>Bacteria</taxon>
        <taxon>Pseudomonadati</taxon>
        <taxon>Pseudomonadota</taxon>
        <taxon>Alphaproteobacteria</taxon>
        <taxon>Rhodobacterales</taxon>
        <taxon>Paracoccaceae</taxon>
        <taxon>Fuscovulum</taxon>
    </lineage>
</organism>
<evidence type="ECO:0000313" key="2">
    <source>
        <dbReference type="Proteomes" id="UP001230978"/>
    </source>
</evidence>
<dbReference type="Proteomes" id="UP001230978">
    <property type="component" value="Chromosome"/>
</dbReference>
<dbReference type="Gene3D" id="3.40.50.2000">
    <property type="entry name" value="Glycogen Phosphorylase B"/>
    <property type="match status" value="1"/>
</dbReference>
<dbReference type="EMBL" id="CP124535">
    <property type="protein sequence ID" value="WGV16603.1"/>
    <property type="molecule type" value="Genomic_DNA"/>
</dbReference>
<dbReference type="SUPFAM" id="SSF53756">
    <property type="entry name" value="UDP-Glycosyltransferase/glycogen phosphorylase"/>
    <property type="match status" value="1"/>
</dbReference>
<evidence type="ECO:0008006" key="3">
    <source>
        <dbReference type="Google" id="ProtNLM"/>
    </source>
</evidence>
<proteinExistence type="predicted"/>
<gene>
    <name evidence="1" type="ORF">QF092_01960</name>
</gene>
<reference evidence="1 2" key="1">
    <citation type="submission" date="2023-04" db="EMBL/GenBank/DDBJ databases">
        <title>YMD61, complete Genome.</title>
        <authorList>
            <person name="Zhang J."/>
        </authorList>
    </citation>
    <scope>NUCLEOTIDE SEQUENCE [LARGE SCALE GENOMIC DNA]</scope>
    <source>
        <strain evidence="1 2">YMD61</strain>
    </source>
</reference>
<name>A0ABY8Q6X8_9RHOB</name>
<accession>A0ABY8Q6X8</accession>